<dbReference type="AlphaFoldDB" id="A0A1D7QN37"/>
<dbReference type="InterPro" id="IPR022298">
    <property type="entry name" value="Conjug_transposon_TraN"/>
</dbReference>
<dbReference type="EMBL" id="CP017141">
    <property type="protein sequence ID" value="AOM80075.1"/>
    <property type="molecule type" value="Genomic_DNA"/>
</dbReference>
<dbReference type="NCBIfam" id="TIGR03780">
    <property type="entry name" value="Bac_Flav_CT_N"/>
    <property type="match status" value="1"/>
</dbReference>
<keyword evidence="1" id="KW-0732">Signal</keyword>
<organism evidence="2 3">
    <name type="scientific">Pedobacter steynii</name>
    <dbReference type="NCBI Taxonomy" id="430522"/>
    <lineage>
        <taxon>Bacteria</taxon>
        <taxon>Pseudomonadati</taxon>
        <taxon>Bacteroidota</taxon>
        <taxon>Sphingobacteriia</taxon>
        <taxon>Sphingobacteriales</taxon>
        <taxon>Sphingobacteriaceae</taxon>
        <taxon>Pedobacter</taxon>
    </lineage>
</organism>
<gene>
    <name evidence="2" type="ORF">BFS30_24680</name>
</gene>
<dbReference type="Proteomes" id="UP000094313">
    <property type="component" value="Chromosome"/>
</dbReference>
<dbReference type="Pfam" id="PF13595">
    <property type="entry name" value="DUF4138"/>
    <property type="match status" value="1"/>
</dbReference>
<dbReference type="OrthoDB" id="1038500at2"/>
<name>A0A1D7QN37_9SPHI</name>
<accession>A0A1D7QN37</accession>
<evidence type="ECO:0000256" key="1">
    <source>
        <dbReference type="SAM" id="SignalP"/>
    </source>
</evidence>
<sequence length="275" mass="30946">MKFLMFICALLSVTILKAQQTAINLDGNTVIPAYNLDISWNKTTMLIFPAAIQSGDVGDKSILAETVKDVKNILKVKAGKKDFEQSNLQVVTVDGKVYSFQVNYNENAPSLPIDMGKQPPYAPITFKGISLNSKELETYAAKVAGSIPFMKGKVYHKQGMEFRLDGIYIKNDVLFFQFHLLNETRIPYDAASLRFYVRDKKTVKRTASQDKEILPVYVHQSGAPEFGKGRVIVVAFPKFTIALKKRLTAELMEQDGDRNPTTWLDQKKLLKARSL</sequence>
<dbReference type="KEGG" id="psty:BFS30_24680"/>
<keyword evidence="3" id="KW-1185">Reference proteome</keyword>
<protein>
    <submittedName>
        <fullName evidence="2">Conjugative transposon protein TraN</fullName>
    </submittedName>
</protein>
<feature type="signal peptide" evidence="1">
    <location>
        <begin position="1"/>
        <end position="18"/>
    </location>
</feature>
<reference evidence="2 3" key="1">
    <citation type="submission" date="2016-08" db="EMBL/GenBank/DDBJ databases">
        <authorList>
            <person name="Seilhamer J.J."/>
        </authorList>
    </citation>
    <scope>NUCLEOTIDE SEQUENCE [LARGE SCALE GENOMIC DNA]</scope>
    <source>
        <strain evidence="2 3">DX4</strain>
    </source>
</reference>
<feature type="chain" id="PRO_5009098885" evidence="1">
    <location>
        <begin position="19"/>
        <end position="275"/>
    </location>
</feature>
<evidence type="ECO:0000313" key="2">
    <source>
        <dbReference type="EMBL" id="AOM80075.1"/>
    </source>
</evidence>
<evidence type="ECO:0000313" key="3">
    <source>
        <dbReference type="Proteomes" id="UP000094313"/>
    </source>
</evidence>
<proteinExistence type="predicted"/>